<dbReference type="Gene3D" id="3.40.50.1360">
    <property type="match status" value="1"/>
</dbReference>
<dbReference type="EMBL" id="JAAGAB010000002">
    <property type="protein sequence ID" value="NDV01331.1"/>
    <property type="molecule type" value="Genomic_DNA"/>
</dbReference>
<dbReference type="GO" id="GO:0005975">
    <property type="term" value="P:carbohydrate metabolic process"/>
    <property type="evidence" value="ECO:0007669"/>
    <property type="project" value="InterPro"/>
</dbReference>
<dbReference type="PROSITE" id="PS01161">
    <property type="entry name" value="GLC_GALNAC_ISOMERASE"/>
    <property type="match status" value="1"/>
</dbReference>
<keyword evidence="4" id="KW-1185">Reference proteome</keyword>
<dbReference type="PANTHER" id="PTHR11280">
    <property type="entry name" value="GLUCOSAMINE-6-PHOSPHATE ISOMERASE"/>
    <property type="match status" value="1"/>
</dbReference>
<dbReference type="GO" id="GO:0019262">
    <property type="term" value="P:N-acetylneuraminate catabolic process"/>
    <property type="evidence" value="ECO:0007669"/>
    <property type="project" value="TreeGrafter"/>
</dbReference>
<dbReference type="GO" id="GO:0006043">
    <property type="term" value="P:glucosamine catabolic process"/>
    <property type="evidence" value="ECO:0007669"/>
    <property type="project" value="TreeGrafter"/>
</dbReference>
<keyword evidence="1" id="KW-0378">Hydrolase</keyword>
<protein>
    <submittedName>
        <fullName evidence="3">Glucosamine-6-phosphate deaminase</fullName>
    </submittedName>
</protein>
<comment type="caution">
    <text evidence="3">The sequence shown here is derived from an EMBL/GenBank/DDBJ whole genome shotgun (WGS) entry which is preliminary data.</text>
</comment>
<dbReference type="GO" id="GO:0006046">
    <property type="term" value="P:N-acetylglucosamine catabolic process"/>
    <property type="evidence" value="ECO:0007669"/>
    <property type="project" value="TreeGrafter"/>
</dbReference>
<dbReference type="PANTHER" id="PTHR11280:SF5">
    <property type="entry name" value="GLUCOSAMINE-6-PHOSPHATE ISOMERASE"/>
    <property type="match status" value="1"/>
</dbReference>
<dbReference type="Pfam" id="PF01182">
    <property type="entry name" value="Glucosamine_iso"/>
    <property type="match status" value="1"/>
</dbReference>
<reference evidence="3 4" key="1">
    <citation type="submission" date="2020-02" db="EMBL/GenBank/DDBJ databases">
        <title>Pseudoroseicyclus tamarix, sp. nov., isolated from offshore sediment of a Tamarix chinensis forest.</title>
        <authorList>
            <person name="Gai Y."/>
        </authorList>
    </citation>
    <scope>NUCLEOTIDE SEQUENCE [LARGE SCALE GENOMIC DNA]</scope>
    <source>
        <strain evidence="3 4">CLL3-39</strain>
    </source>
</reference>
<name>A0A6B2JIU8_9RHOB</name>
<organism evidence="3 4">
    <name type="scientific">Pseudoroseicyclus tamaricis</name>
    <dbReference type="NCBI Taxonomy" id="2705421"/>
    <lineage>
        <taxon>Bacteria</taxon>
        <taxon>Pseudomonadati</taxon>
        <taxon>Pseudomonadota</taxon>
        <taxon>Alphaproteobacteria</taxon>
        <taxon>Rhodobacterales</taxon>
        <taxon>Paracoccaceae</taxon>
        <taxon>Pseudoroseicyclus</taxon>
    </lineage>
</organism>
<feature type="domain" description="Glucosamine/galactosamine-6-phosphate isomerase" evidence="2">
    <location>
        <begin position="9"/>
        <end position="226"/>
    </location>
</feature>
<dbReference type="GO" id="GO:0004342">
    <property type="term" value="F:glucosamine-6-phosphate deaminase activity"/>
    <property type="evidence" value="ECO:0007669"/>
    <property type="project" value="InterPro"/>
</dbReference>
<proteinExistence type="predicted"/>
<dbReference type="RefSeq" id="WP_163893009.1">
    <property type="nucleotide sequence ID" value="NZ_JAAFYS010000002.1"/>
</dbReference>
<accession>A0A6B2JIU8</accession>
<dbReference type="InterPro" id="IPR037171">
    <property type="entry name" value="NagB/RpiA_transferase-like"/>
</dbReference>
<evidence type="ECO:0000259" key="2">
    <source>
        <dbReference type="Pfam" id="PF01182"/>
    </source>
</evidence>
<dbReference type="InterPro" id="IPR006148">
    <property type="entry name" value="Glc/Gal-6P_isomerase"/>
</dbReference>
<dbReference type="Proteomes" id="UP000474757">
    <property type="component" value="Unassembled WGS sequence"/>
</dbReference>
<dbReference type="GO" id="GO:0042802">
    <property type="term" value="F:identical protein binding"/>
    <property type="evidence" value="ECO:0007669"/>
    <property type="project" value="TreeGrafter"/>
</dbReference>
<sequence length="242" mass="25512">MKRIITDDAASLAETGARQLAEALAEEPALVAAIATGNSPIALYERLAELRAAGEVDAGQMTAVQLDSYIGTPDDDPRSLWDWMRRAFVAPMGLTDAQVLRFAADPEDPEAECARMGTELEAAGGLGLAVVGLGPNGHLGFNEPGSAPGALTRPVELSPESLQSNAAYWQGGIESVPRRAMTLGLAPLLSARRILLVVSGAHKHEILRRAVEGPVSEDCPASWLQRCPQATVIADRAAWEGA</sequence>
<evidence type="ECO:0000313" key="4">
    <source>
        <dbReference type="Proteomes" id="UP000474757"/>
    </source>
</evidence>
<dbReference type="CDD" id="cd01399">
    <property type="entry name" value="GlcN6P_deaminase"/>
    <property type="match status" value="1"/>
</dbReference>
<gene>
    <name evidence="3" type="ORF">GZA08_10180</name>
</gene>
<evidence type="ECO:0000313" key="3">
    <source>
        <dbReference type="EMBL" id="NDV01331.1"/>
    </source>
</evidence>
<evidence type="ECO:0000256" key="1">
    <source>
        <dbReference type="ARBA" id="ARBA00022801"/>
    </source>
</evidence>
<dbReference type="InterPro" id="IPR018321">
    <property type="entry name" value="Glucosamine6P_isomerase_CS"/>
</dbReference>
<dbReference type="SUPFAM" id="SSF100950">
    <property type="entry name" value="NagB/RpiA/CoA transferase-like"/>
    <property type="match status" value="1"/>
</dbReference>
<dbReference type="AlphaFoldDB" id="A0A6B2JIU8"/>
<dbReference type="InterPro" id="IPR004547">
    <property type="entry name" value="Glucosamine6P_isomerase"/>
</dbReference>
<dbReference type="GO" id="GO:0005737">
    <property type="term" value="C:cytoplasm"/>
    <property type="evidence" value="ECO:0007669"/>
    <property type="project" value="TreeGrafter"/>
</dbReference>